<evidence type="ECO:0000259" key="1">
    <source>
        <dbReference type="SMART" id="SM01321"/>
    </source>
</evidence>
<dbReference type="PANTHER" id="PTHR34322:SF2">
    <property type="entry name" value="TRANSPOSASE IS200-LIKE DOMAIN-CONTAINING PROTEIN"/>
    <property type="match status" value="1"/>
</dbReference>
<organism evidence="2 3">
    <name type="scientific">Candidatus Azambacteria bacterium RIFCSPLOWO2_01_FULL_46_25</name>
    <dbReference type="NCBI Taxonomy" id="1797298"/>
    <lineage>
        <taxon>Bacteria</taxon>
        <taxon>Candidatus Azamiibacteriota</taxon>
    </lineage>
</organism>
<evidence type="ECO:0000313" key="3">
    <source>
        <dbReference type="Proteomes" id="UP000176650"/>
    </source>
</evidence>
<dbReference type="Gene3D" id="3.30.70.1290">
    <property type="entry name" value="Transposase IS200-like"/>
    <property type="match status" value="1"/>
</dbReference>
<dbReference type="GO" id="GO:0003677">
    <property type="term" value="F:DNA binding"/>
    <property type="evidence" value="ECO:0007669"/>
    <property type="project" value="InterPro"/>
</dbReference>
<name>A0A1F5BUP8_9BACT</name>
<dbReference type="InterPro" id="IPR036515">
    <property type="entry name" value="Transposase_17_sf"/>
</dbReference>
<dbReference type="EMBL" id="MEYS01000001">
    <property type="protein sequence ID" value="OGD34356.1"/>
    <property type="molecule type" value="Genomic_DNA"/>
</dbReference>
<dbReference type="SMART" id="SM01321">
    <property type="entry name" value="Y1_Tnp"/>
    <property type="match status" value="1"/>
</dbReference>
<gene>
    <name evidence="2" type="ORF">A2988_02400</name>
</gene>
<protein>
    <recommendedName>
        <fullName evidence="1">Transposase IS200-like domain-containing protein</fullName>
    </recommendedName>
</protein>
<dbReference type="GO" id="GO:0004803">
    <property type="term" value="F:transposase activity"/>
    <property type="evidence" value="ECO:0007669"/>
    <property type="project" value="InterPro"/>
</dbReference>
<proteinExistence type="predicted"/>
<accession>A0A1F5BUP8</accession>
<dbReference type="GO" id="GO:0006313">
    <property type="term" value="P:DNA transposition"/>
    <property type="evidence" value="ECO:0007669"/>
    <property type="project" value="InterPro"/>
</dbReference>
<dbReference type="InterPro" id="IPR002686">
    <property type="entry name" value="Transposase_17"/>
</dbReference>
<dbReference type="Proteomes" id="UP000176650">
    <property type="component" value="Unassembled WGS sequence"/>
</dbReference>
<dbReference type="Pfam" id="PF01797">
    <property type="entry name" value="Y1_Tnp"/>
    <property type="match status" value="1"/>
</dbReference>
<feature type="domain" description="Transposase IS200-like" evidence="1">
    <location>
        <begin position="16"/>
        <end position="170"/>
    </location>
</feature>
<dbReference type="AlphaFoldDB" id="A0A1F5BUP8"/>
<reference evidence="2 3" key="1">
    <citation type="journal article" date="2016" name="Nat. Commun.">
        <title>Thousands of microbial genomes shed light on interconnected biogeochemical processes in an aquifer system.</title>
        <authorList>
            <person name="Anantharaman K."/>
            <person name="Brown C.T."/>
            <person name="Hug L.A."/>
            <person name="Sharon I."/>
            <person name="Castelle C.J."/>
            <person name="Probst A.J."/>
            <person name="Thomas B.C."/>
            <person name="Singh A."/>
            <person name="Wilkins M.J."/>
            <person name="Karaoz U."/>
            <person name="Brodie E.L."/>
            <person name="Williams K.H."/>
            <person name="Hubbard S.S."/>
            <person name="Banfield J.F."/>
        </authorList>
    </citation>
    <scope>NUCLEOTIDE SEQUENCE [LARGE SCALE GENOMIC DNA]</scope>
</reference>
<evidence type="ECO:0000313" key="2">
    <source>
        <dbReference type="EMBL" id="OGD34356.1"/>
    </source>
</evidence>
<dbReference type="PANTHER" id="PTHR34322">
    <property type="entry name" value="TRANSPOSASE, Y1_TNP DOMAIN-CONTAINING"/>
    <property type="match status" value="1"/>
</dbReference>
<comment type="caution">
    <text evidence="2">The sequence shown here is derived from an EMBL/GenBank/DDBJ whole genome shotgun (WGS) entry which is preliminary data.</text>
</comment>
<dbReference type="SUPFAM" id="SSF143422">
    <property type="entry name" value="Transposase IS200-like"/>
    <property type="match status" value="1"/>
</dbReference>
<dbReference type="STRING" id="1797298.A2988_02400"/>
<sequence length="252" mass="29581">MFGSSTSKHMQRPQFTSEEVYHIYNRGVEKRTTFLDKKDYLRFLHDLYEFNDIKPAPASNIRLNTRRPQTAGAEKIQSCLEVELPNIRGERKMLVDILAFCLMPNHFHLLVQQKEENGIARFMQKLGTGYTNYFNKKYERVGGLFQGRFKAVLIERDGHFLHISNYIHANPLEILMPSRENRGARNATQAIVHLENYRWSSFADYIGKRNFPSIIKKEFFLEVFGGSENYKKQFTEWITQGKELMEEPATLE</sequence>